<dbReference type="SUPFAM" id="SSF53448">
    <property type="entry name" value="Nucleotide-diphospho-sugar transferases"/>
    <property type="match status" value="1"/>
</dbReference>
<accession>A0ABU3HB80</accession>
<reference evidence="2 3" key="1">
    <citation type="submission" date="2023-07" db="EMBL/GenBank/DDBJ databases">
        <title>Genomic Encyclopedia of Type Strains, Phase IV (KMG-IV): sequencing the most valuable type-strain genomes for metagenomic binning, comparative biology and taxonomic classification.</title>
        <authorList>
            <person name="Goeker M."/>
        </authorList>
    </citation>
    <scope>NUCLEOTIDE SEQUENCE [LARGE SCALE GENOMIC DNA]</scope>
    <source>
        <strain evidence="2 3">T98</strain>
    </source>
</reference>
<dbReference type="SUPFAM" id="SSF81901">
    <property type="entry name" value="HCP-like"/>
    <property type="match status" value="1"/>
</dbReference>
<dbReference type="PANTHER" id="PTHR43630:SF2">
    <property type="entry name" value="GLYCOSYLTRANSFERASE"/>
    <property type="match status" value="1"/>
</dbReference>
<dbReference type="Gene3D" id="1.25.40.10">
    <property type="entry name" value="Tetratricopeptide repeat domain"/>
    <property type="match status" value="1"/>
</dbReference>
<dbReference type="Pfam" id="PF00535">
    <property type="entry name" value="Glycos_transf_2"/>
    <property type="match status" value="1"/>
</dbReference>
<comment type="caution">
    <text evidence="2">The sequence shown here is derived from an EMBL/GenBank/DDBJ whole genome shotgun (WGS) entry which is preliminary data.</text>
</comment>
<protein>
    <submittedName>
        <fullName evidence="2">Glycosyltransferase involved in cell wall biosynthesis</fullName>
    </submittedName>
</protein>
<sequence>MKTLSLVMIARNEAETLARCLDSVYSLVDEIILVDTGSTDNTKEIARSYHAKVFDYTWNQHFAEARNYALEQSTSDWNLILDADEYISNECGETIRQFINGGNAIGRIKRIDKFMDKNGEAYAQCYISRIFPKGIVYEGRIHEQVQSNLSRKKLSVEVQHDGYYMKVKSDRNIPLLKLELEADPSDPYYHYQIAKEYKAIENHNLAYVHLQKAYQLITRKEIYAPNVIVNFLYAIIAVGKLEEGLGLIEREREFLHDFADFHFASGVYYLDLILGNTEKYIGLLPLIEQAYLQCLEIGETDRYDSVIGTGSYASLHNLGVFYEVTGNETKSRICYQKAAALNYQPSIQRL</sequence>
<feature type="domain" description="Glycosyltransferase 2-like" evidence="1">
    <location>
        <begin position="5"/>
        <end position="120"/>
    </location>
</feature>
<evidence type="ECO:0000313" key="2">
    <source>
        <dbReference type="EMBL" id="MDT3427985.1"/>
    </source>
</evidence>
<proteinExistence type="predicted"/>
<keyword evidence="3" id="KW-1185">Reference proteome</keyword>
<dbReference type="EMBL" id="JAUSUY010000016">
    <property type="protein sequence ID" value="MDT3427985.1"/>
    <property type="molecule type" value="Genomic_DNA"/>
</dbReference>
<gene>
    <name evidence="2" type="ORF">J2Z22_003575</name>
</gene>
<name>A0ABU3HB80_9BACL</name>
<dbReference type="InterPro" id="IPR001173">
    <property type="entry name" value="Glyco_trans_2-like"/>
</dbReference>
<dbReference type="InterPro" id="IPR011990">
    <property type="entry name" value="TPR-like_helical_dom_sf"/>
</dbReference>
<dbReference type="InterPro" id="IPR029044">
    <property type="entry name" value="Nucleotide-diphossugar_trans"/>
</dbReference>
<organism evidence="2 3">
    <name type="scientific">Paenibacillus forsythiae</name>
    <dbReference type="NCBI Taxonomy" id="365616"/>
    <lineage>
        <taxon>Bacteria</taxon>
        <taxon>Bacillati</taxon>
        <taxon>Bacillota</taxon>
        <taxon>Bacilli</taxon>
        <taxon>Bacillales</taxon>
        <taxon>Paenibacillaceae</taxon>
        <taxon>Paenibacillus</taxon>
    </lineage>
</organism>
<evidence type="ECO:0000259" key="1">
    <source>
        <dbReference type="Pfam" id="PF00535"/>
    </source>
</evidence>
<dbReference type="Gene3D" id="3.90.550.10">
    <property type="entry name" value="Spore Coat Polysaccharide Biosynthesis Protein SpsA, Chain A"/>
    <property type="match status" value="1"/>
</dbReference>
<dbReference type="RefSeq" id="WP_232238808.1">
    <property type="nucleotide sequence ID" value="NZ_JAUSUY010000016.1"/>
</dbReference>
<dbReference type="CDD" id="cd02511">
    <property type="entry name" value="Beta4Glucosyltransferase"/>
    <property type="match status" value="1"/>
</dbReference>
<dbReference type="PANTHER" id="PTHR43630">
    <property type="entry name" value="POLY-BETA-1,6-N-ACETYL-D-GLUCOSAMINE SYNTHASE"/>
    <property type="match status" value="1"/>
</dbReference>
<dbReference type="Proteomes" id="UP001248709">
    <property type="component" value="Unassembled WGS sequence"/>
</dbReference>
<evidence type="ECO:0000313" key="3">
    <source>
        <dbReference type="Proteomes" id="UP001248709"/>
    </source>
</evidence>